<evidence type="ECO:0000313" key="2">
    <source>
        <dbReference type="EMBL" id="MBA3927361.1"/>
    </source>
</evidence>
<keyword evidence="3" id="KW-1185">Reference proteome</keyword>
<dbReference type="AlphaFoldDB" id="A0A7W1YH56"/>
<reference evidence="2 3" key="1">
    <citation type="submission" date="2020-05" db="EMBL/GenBank/DDBJ databases">
        <authorList>
            <person name="Carlin C.R."/>
        </authorList>
    </citation>
    <scope>NUCLEOTIDE SEQUENCE [LARGE SCALE GENOMIC DNA]</scope>
    <source>
        <strain evidence="2 3">FSL W9-0585</strain>
    </source>
</reference>
<dbReference type="RefSeq" id="WP_181677449.1">
    <property type="nucleotide sequence ID" value="NZ_JABJVM010000017.1"/>
</dbReference>
<keyword evidence="1" id="KW-0812">Transmembrane</keyword>
<name>A0A7W1YH56_9LIST</name>
<comment type="caution">
    <text evidence="2">The sequence shown here is derived from an EMBL/GenBank/DDBJ whole genome shotgun (WGS) entry which is preliminary data.</text>
</comment>
<evidence type="ECO:0000313" key="3">
    <source>
        <dbReference type="Proteomes" id="UP000548787"/>
    </source>
</evidence>
<gene>
    <name evidence="2" type="ORF">HPK16_13500</name>
</gene>
<sequence length="186" mass="21361">MIGIFGIGIILIVILLIISIVLLWLKKKWLFIIGAIILLIGVLIWAIMFSGIFQKSINLSNEGLNQIKILSQMNKADTEKIDRNDFYRATDNNRIYVRIEDGEVTELTLPADSTDISVLTSRGINLSSTFADVTQAYGESYKELNFLEMYGFGVEYRDKENKIKLRFYFDKDDKKTKVQDIEIIAY</sequence>
<keyword evidence="1" id="KW-0472">Membrane</keyword>
<proteinExistence type="predicted"/>
<reference evidence="2 3" key="2">
    <citation type="submission" date="2020-08" db="EMBL/GenBank/DDBJ databases">
        <title>Listeria ohnekaius sp. nov. and Listeria portnoyii sp. nov. isolated from non-agricultural and natural environments.</title>
        <authorList>
            <person name="Weller D."/>
            <person name="Belias A.M."/>
            <person name="Liao J."/>
            <person name="Guo S."/>
            <person name="Orsi R.H."/>
            <person name="Wiedmann M."/>
        </authorList>
    </citation>
    <scope>NUCLEOTIDE SEQUENCE [LARGE SCALE GENOMIC DNA]</scope>
    <source>
        <strain evidence="2 3">FSL W9-0585</strain>
    </source>
</reference>
<feature type="transmembrane region" description="Helical" evidence="1">
    <location>
        <begin position="6"/>
        <end position="25"/>
    </location>
</feature>
<dbReference type="Proteomes" id="UP000548787">
    <property type="component" value="Unassembled WGS sequence"/>
</dbReference>
<dbReference type="EMBL" id="JABJVM010000017">
    <property type="protein sequence ID" value="MBA3927361.1"/>
    <property type="molecule type" value="Genomic_DNA"/>
</dbReference>
<feature type="transmembrane region" description="Helical" evidence="1">
    <location>
        <begin position="30"/>
        <end position="53"/>
    </location>
</feature>
<keyword evidence="1" id="KW-1133">Transmembrane helix</keyword>
<accession>A0A7W1YH56</accession>
<organism evidence="2 3">
    <name type="scientific">Listeria rustica</name>
    <dbReference type="NCBI Taxonomy" id="2713503"/>
    <lineage>
        <taxon>Bacteria</taxon>
        <taxon>Bacillati</taxon>
        <taxon>Bacillota</taxon>
        <taxon>Bacilli</taxon>
        <taxon>Bacillales</taxon>
        <taxon>Listeriaceae</taxon>
        <taxon>Listeria</taxon>
    </lineage>
</organism>
<evidence type="ECO:0000256" key="1">
    <source>
        <dbReference type="SAM" id="Phobius"/>
    </source>
</evidence>
<protein>
    <submittedName>
        <fullName evidence="2">Uncharacterized protein</fullName>
    </submittedName>
</protein>